<name>A0A2P5F0M7_TREOI</name>
<gene>
    <name evidence="1" type="ORF">TorRG33x02_128910</name>
</gene>
<dbReference type="InParanoid" id="A0A2P5F0M7"/>
<accession>A0A2P5F0M7</accession>
<proteinExistence type="predicted"/>
<evidence type="ECO:0000313" key="2">
    <source>
        <dbReference type="Proteomes" id="UP000237000"/>
    </source>
</evidence>
<dbReference type="Proteomes" id="UP000237000">
    <property type="component" value="Unassembled WGS sequence"/>
</dbReference>
<keyword evidence="2" id="KW-1185">Reference proteome</keyword>
<evidence type="ECO:0000313" key="1">
    <source>
        <dbReference type="EMBL" id="PON91328.1"/>
    </source>
</evidence>
<dbReference type="OrthoDB" id="10290662at2759"/>
<dbReference type="AlphaFoldDB" id="A0A2P5F0M7"/>
<dbReference type="EMBL" id="JXTC01000075">
    <property type="protein sequence ID" value="PON91328.1"/>
    <property type="molecule type" value="Genomic_DNA"/>
</dbReference>
<protein>
    <submittedName>
        <fullName evidence="1">Uncharacterized protein</fullName>
    </submittedName>
</protein>
<organism evidence="1 2">
    <name type="scientific">Trema orientale</name>
    <name type="common">Charcoal tree</name>
    <name type="synonym">Celtis orientalis</name>
    <dbReference type="NCBI Taxonomy" id="63057"/>
    <lineage>
        <taxon>Eukaryota</taxon>
        <taxon>Viridiplantae</taxon>
        <taxon>Streptophyta</taxon>
        <taxon>Embryophyta</taxon>
        <taxon>Tracheophyta</taxon>
        <taxon>Spermatophyta</taxon>
        <taxon>Magnoliopsida</taxon>
        <taxon>eudicotyledons</taxon>
        <taxon>Gunneridae</taxon>
        <taxon>Pentapetalae</taxon>
        <taxon>rosids</taxon>
        <taxon>fabids</taxon>
        <taxon>Rosales</taxon>
        <taxon>Cannabaceae</taxon>
        <taxon>Trema</taxon>
    </lineage>
</organism>
<reference evidence="2" key="1">
    <citation type="submission" date="2016-06" db="EMBL/GenBank/DDBJ databases">
        <title>Parallel loss of symbiosis genes in relatives of nitrogen-fixing non-legume Parasponia.</title>
        <authorList>
            <person name="Van Velzen R."/>
            <person name="Holmer R."/>
            <person name="Bu F."/>
            <person name="Rutten L."/>
            <person name="Van Zeijl A."/>
            <person name="Liu W."/>
            <person name="Santuari L."/>
            <person name="Cao Q."/>
            <person name="Sharma T."/>
            <person name="Shen D."/>
            <person name="Roswanjaya Y."/>
            <person name="Wardhani T."/>
            <person name="Kalhor M.S."/>
            <person name="Jansen J."/>
            <person name="Van den Hoogen J."/>
            <person name="Gungor B."/>
            <person name="Hartog M."/>
            <person name="Hontelez J."/>
            <person name="Verver J."/>
            <person name="Yang W.-C."/>
            <person name="Schijlen E."/>
            <person name="Repin R."/>
            <person name="Schilthuizen M."/>
            <person name="Schranz E."/>
            <person name="Heidstra R."/>
            <person name="Miyata K."/>
            <person name="Fedorova E."/>
            <person name="Kohlen W."/>
            <person name="Bisseling T."/>
            <person name="Smit S."/>
            <person name="Geurts R."/>
        </authorList>
    </citation>
    <scope>NUCLEOTIDE SEQUENCE [LARGE SCALE GENOMIC DNA]</scope>
    <source>
        <strain evidence="2">cv. RG33-2</strain>
    </source>
</reference>
<sequence length="80" mass="9471">MLMENNEKMFGRKLSVGLFSGQIRCFNRSPLLLPTSFIATPTQSIRYIFCDYYTLFSFKYPKYPTPYETRSTWALHCTNH</sequence>
<comment type="caution">
    <text evidence="1">The sequence shown here is derived from an EMBL/GenBank/DDBJ whole genome shotgun (WGS) entry which is preliminary data.</text>
</comment>